<evidence type="ECO:0000313" key="3">
    <source>
        <dbReference type="Proteomes" id="UP000092840"/>
    </source>
</evidence>
<reference evidence="2 3" key="2">
    <citation type="submission" date="2016-06" db="EMBL/GenBank/DDBJ databases">
        <authorList>
            <person name="Rodrigo-Torres L."/>
            <person name="Arahal D.R."/>
        </authorList>
    </citation>
    <scope>NUCLEOTIDE SEQUENCE [LARGE SCALE GENOMIC DNA]</scope>
    <source>
        <strain evidence="2 3">CECT 5116</strain>
    </source>
</reference>
<name>A0A1C3JUL4_9GAMM</name>
<dbReference type="Proteomes" id="UP000092840">
    <property type="component" value="Unassembled WGS sequence"/>
</dbReference>
<sequence length="266" mass="29912">MFENVVPISPVTHKNAGWVKPANLLFAAEQTVVPIVVAEVMMLKDMPLAFTRNAANDAFSLVGIQSLHSGYNVYIDDKGKWVGRYEPLLYRCFPFKMMQIENTQKTALCVDSGDFFNIESKESDIRLFNDDGSMSEEMTKHLNLVKLYDKSMGVTRKLVAQLDSLGLIQPWDLHMQAGSLETAKPIKGLYHVDETALKALTAEQHNALVKSGAMALIYGQLFSQHCVEFIGLQYRLKNEAVTFDSLVDTSIDELFDEGNKDIFQFD</sequence>
<dbReference type="RefSeq" id="WP_067038128.1">
    <property type="nucleotide sequence ID" value="NZ_FLRA01000023.1"/>
</dbReference>
<evidence type="ECO:0000313" key="1">
    <source>
        <dbReference type="EMBL" id="SBT18931.1"/>
    </source>
</evidence>
<proteinExistence type="predicted"/>
<dbReference type="EMBL" id="FLRB01000013">
    <property type="protein sequence ID" value="SBT21886.1"/>
    <property type="molecule type" value="Genomic_DNA"/>
</dbReference>
<dbReference type="Proteomes" id="UP000092871">
    <property type="component" value="Unassembled WGS sequence"/>
</dbReference>
<dbReference type="EMBL" id="FLRA01000023">
    <property type="protein sequence ID" value="SBT18931.1"/>
    <property type="molecule type" value="Genomic_DNA"/>
</dbReference>
<evidence type="ECO:0000313" key="4">
    <source>
        <dbReference type="Proteomes" id="UP000092871"/>
    </source>
</evidence>
<dbReference type="OrthoDB" id="9806524at2"/>
<dbReference type="AlphaFoldDB" id="A0A1C3JUL4"/>
<evidence type="ECO:0000313" key="2">
    <source>
        <dbReference type="EMBL" id="SBT21886.1"/>
    </source>
</evidence>
<dbReference type="InterPro" id="IPR010836">
    <property type="entry name" value="SapC"/>
</dbReference>
<organism evidence="1 4">
    <name type="scientific">Marinomonas gallaica</name>
    <dbReference type="NCBI Taxonomy" id="1806667"/>
    <lineage>
        <taxon>Bacteria</taxon>
        <taxon>Pseudomonadati</taxon>
        <taxon>Pseudomonadota</taxon>
        <taxon>Gammaproteobacteria</taxon>
        <taxon>Oceanospirillales</taxon>
        <taxon>Oceanospirillaceae</taxon>
        <taxon>Marinomonas</taxon>
    </lineage>
</organism>
<gene>
    <name evidence="1" type="ORF">MGA5115_03092</name>
    <name evidence="2" type="ORF">MGA5116_02496</name>
</gene>
<keyword evidence="3" id="KW-1185">Reference proteome</keyword>
<protein>
    <submittedName>
        <fullName evidence="1">SapC</fullName>
    </submittedName>
</protein>
<dbReference type="Pfam" id="PF07277">
    <property type="entry name" value="SapC"/>
    <property type="match status" value="1"/>
</dbReference>
<accession>A0A1C3JUL4</accession>
<reference evidence="1 4" key="1">
    <citation type="submission" date="2016-06" db="EMBL/GenBank/DDBJ databases">
        <authorList>
            <person name="Kjaerup R.B."/>
            <person name="Dalgaard T.S."/>
            <person name="Juul-Madsen H.R."/>
        </authorList>
    </citation>
    <scope>NUCLEOTIDE SEQUENCE [LARGE SCALE GENOMIC DNA]</scope>
    <source>
        <strain evidence="1 4">CECT 5115</strain>
    </source>
</reference>